<reference evidence="1 2" key="1">
    <citation type="journal article" date="2011" name="Nature">
        <title>A high-resolution map of human evolutionary constraint using 29 mammals.</title>
        <authorList>
            <person name="Lindblad-Toh K."/>
            <person name="Garber M."/>
            <person name="Zuk O."/>
            <person name="Lin M.F."/>
            <person name="Parker B.J."/>
            <person name="Washietl S."/>
            <person name="Kheradpour P."/>
            <person name="Ernst J."/>
            <person name="Jordan G."/>
            <person name="Mauceli E."/>
            <person name="Ward L.D."/>
            <person name="Lowe C.B."/>
            <person name="Holloway A.K."/>
            <person name="Clamp M."/>
            <person name="Gnerre S."/>
            <person name="Alfoldi J."/>
            <person name="Beal K."/>
            <person name="Chang J."/>
            <person name="Clawson H."/>
            <person name="Cuff J."/>
            <person name="Di Palma F."/>
            <person name="Fitzgerald S."/>
            <person name="Flicek P."/>
            <person name="Guttman M."/>
            <person name="Hubisz M.J."/>
            <person name="Jaffe D.B."/>
            <person name="Jungreis I."/>
            <person name="Kent W.J."/>
            <person name="Kostka D."/>
            <person name="Lara M."/>
            <person name="Martins A.L."/>
            <person name="Massingham T."/>
            <person name="Moltke I."/>
            <person name="Raney B.J."/>
            <person name="Rasmussen M.D."/>
            <person name="Robinson J."/>
            <person name="Stark A."/>
            <person name="Vilella A.J."/>
            <person name="Wen J."/>
            <person name="Xie X."/>
            <person name="Zody M.C."/>
            <person name="Baldwin J."/>
            <person name="Bloom T."/>
            <person name="Chin C.W."/>
            <person name="Heiman D."/>
            <person name="Nicol R."/>
            <person name="Nusbaum C."/>
            <person name="Young S."/>
            <person name="Wilkinson J."/>
            <person name="Worley K.C."/>
            <person name="Kovar C.L."/>
            <person name="Muzny D.M."/>
            <person name="Gibbs R.A."/>
            <person name="Cree A."/>
            <person name="Dihn H.H."/>
            <person name="Fowler G."/>
            <person name="Jhangiani S."/>
            <person name="Joshi V."/>
            <person name="Lee S."/>
            <person name="Lewis L.R."/>
            <person name="Nazareth L.V."/>
            <person name="Okwuonu G."/>
            <person name="Santibanez J."/>
            <person name="Warren W.C."/>
            <person name="Mardis E.R."/>
            <person name="Weinstock G.M."/>
            <person name="Wilson R.K."/>
            <person name="Delehaunty K."/>
            <person name="Dooling D."/>
            <person name="Fronik C."/>
            <person name="Fulton L."/>
            <person name="Fulton B."/>
            <person name="Graves T."/>
            <person name="Minx P."/>
            <person name="Sodergren E."/>
            <person name="Birney E."/>
            <person name="Margulies E.H."/>
            <person name="Herrero J."/>
            <person name="Green E.D."/>
            <person name="Haussler D."/>
            <person name="Siepel A."/>
            <person name="Goldman N."/>
            <person name="Pollard K.S."/>
            <person name="Pedersen J.S."/>
            <person name="Lander E.S."/>
            <person name="Kellis M."/>
        </authorList>
    </citation>
    <scope>NUCLEOTIDE SEQUENCE [LARGE SCALE GENOMIC DNA]</scope>
</reference>
<name>G1Q794_MYOLU</name>
<keyword evidence="2" id="KW-1185">Reference proteome</keyword>
<organism evidence="1 2">
    <name type="scientific">Myotis lucifugus</name>
    <name type="common">Little brown bat</name>
    <dbReference type="NCBI Taxonomy" id="59463"/>
    <lineage>
        <taxon>Eukaryota</taxon>
        <taxon>Metazoa</taxon>
        <taxon>Chordata</taxon>
        <taxon>Craniata</taxon>
        <taxon>Vertebrata</taxon>
        <taxon>Euteleostomi</taxon>
        <taxon>Mammalia</taxon>
        <taxon>Eutheria</taxon>
        <taxon>Laurasiatheria</taxon>
        <taxon>Chiroptera</taxon>
        <taxon>Yangochiroptera</taxon>
        <taxon>Vespertilionidae</taxon>
        <taxon>Myotis</taxon>
    </lineage>
</organism>
<dbReference type="EMBL" id="AAPE02045427">
    <property type="status" value="NOT_ANNOTATED_CDS"/>
    <property type="molecule type" value="Genomic_DNA"/>
</dbReference>
<sequence length="47" mass="5260">GVGDVRPEGRIRPLRSHGLALPRHSGKQILHIHIEVLYRYSYPGNSG</sequence>
<dbReference type="Ensembl" id="ENSMLUT00000024042.1">
    <property type="protein sequence ID" value="ENSMLUP00000019577.1"/>
    <property type="gene ID" value="ENSMLUG00000026961.1"/>
</dbReference>
<proteinExistence type="predicted"/>
<dbReference type="InParanoid" id="G1Q794"/>
<protein>
    <submittedName>
        <fullName evidence="1">Uncharacterized protein</fullName>
    </submittedName>
</protein>
<dbReference type="Proteomes" id="UP000001074">
    <property type="component" value="Unassembled WGS sequence"/>
</dbReference>
<dbReference type="HOGENOM" id="CLU_3177952_0_0_1"/>
<reference evidence="1" key="3">
    <citation type="submission" date="2025-09" db="UniProtKB">
        <authorList>
            <consortium name="Ensembl"/>
        </authorList>
    </citation>
    <scope>IDENTIFICATION</scope>
</reference>
<dbReference type="AlphaFoldDB" id="G1Q794"/>
<accession>G1Q794</accession>
<reference evidence="1" key="2">
    <citation type="submission" date="2025-08" db="UniProtKB">
        <authorList>
            <consortium name="Ensembl"/>
        </authorList>
    </citation>
    <scope>IDENTIFICATION</scope>
</reference>
<evidence type="ECO:0000313" key="2">
    <source>
        <dbReference type="Proteomes" id="UP000001074"/>
    </source>
</evidence>
<evidence type="ECO:0000313" key="1">
    <source>
        <dbReference type="Ensembl" id="ENSMLUP00000019577.1"/>
    </source>
</evidence>